<dbReference type="OMA" id="ACTHQDD"/>
<protein>
    <submittedName>
        <fullName evidence="4 5">ELMO domain-containing protein 3-like isoform X1</fullName>
    </submittedName>
</protein>
<dbReference type="RefSeq" id="XP_022098289.1">
    <property type="nucleotide sequence ID" value="XM_022242597.1"/>
</dbReference>
<feature type="region of interest" description="Disordered" evidence="1">
    <location>
        <begin position="452"/>
        <end position="482"/>
    </location>
</feature>
<proteinExistence type="predicted"/>
<dbReference type="PANTHER" id="PTHR12771">
    <property type="entry name" value="ENGULFMENT AND CELL MOTILITY"/>
    <property type="match status" value="1"/>
</dbReference>
<dbReference type="Pfam" id="PF04727">
    <property type="entry name" value="ELMO_CED12"/>
    <property type="match status" value="1"/>
</dbReference>
<feature type="region of interest" description="Disordered" evidence="1">
    <location>
        <begin position="1"/>
        <end position="22"/>
    </location>
</feature>
<dbReference type="Proteomes" id="UP000694845">
    <property type="component" value="Unplaced"/>
</dbReference>
<evidence type="ECO:0000259" key="2">
    <source>
        <dbReference type="PROSITE" id="PS51335"/>
    </source>
</evidence>
<feature type="domain" description="ELMO" evidence="2">
    <location>
        <begin position="283"/>
        <end position="437"/>
    </location>
</feature>
<sequence length="482" mass="54331">MEEEDEFDAIFQDGSIDADNENVQTDAVNYRVSMEKYQKVDLFQTSKDTAKLSNSQDTQGRASKYQVISSETSSQQEAQRGNSEDLNSTHRNAQTHQADKRERLNERSVNKDSNVSSQGAGTDSGAVGHHQQAGYPSDPSLLRTGDGRGFDEEEEDDPSRVLRAELPRDRAGTGGDPTEQLARAKAEWEVVGTIQPGDDSSEEGNESTINMTPLISFNETLAFFQRINMQPYLSKIKPTVHRSGLSAVRHFILGPPNIKPSLHEERNLVFAIAQCPFEDREEVHRRVLQTIYKQLTGSTLDCPRYGGHWEQIGFQGADPATDLRACGFLGLMTLLHFVMDPVRQQLAKDIYKLSLHDTQNFPFSVMSINMTRIALQSLREGALSRECNRRKQVFGVINDFYAGIFLQLHQIWKHQQKTIKDSGFVIKDVEQEAKKNPRAIIKTLETYLHERGEKHSGNLKSRPARDGPLEFAGVHELRTEDD</sequence>
<feature type="compositionally biased region" description="Polar residues" evidence="1">
    <location>
        <begin position="111"/>
        <end position="121"/>
    </location>
</feature>
<reference evidence="4 5" key="1">
    <citation type="submission" date="2025-04" db="UniProtKB">
        <authorList>
            <consortium name="RefSeq"/>
        </authorList>
    </citation>
    <scope>IDENTIFICATION</scope>
</reference>
<feature type="compositionally biased region" description="Basic and acidic residues" evidence="1">
    <location>
        <begin position="463"/>
        <end position="482"/>
    </location>
</feature>
<gene>
    <name evidence="4 5" type="primary">LOC110983380</name>
</gene>
<feature type="region of interest" description="Disordered" evidence="1">
    <location>
        <begin position="43"/>
        <end position="185"/>
    </location>
</feature>
<feature type="compositionally biased region" description="Polar residues" evidence="1">
    <location>
        <begin position="43"/>
        <end position="96"/>
    </location>
</feature>
<evidence type="ECO:0000313" key="3">
    <source>
        <dbReference type="Proteomes" id="UP000694845"/>
    </source>
</evidence>
<organism evidence="3 4">
    <name type="scientific">Acanthaster planci</name>
    <name type="common">Crown-of-thorns starfish</name>
    <dbReference type="NCBI Taxonomy" id="133434"/>
    <lineage>
        <taxon>Eukaryota</taxon>
        <taxon>Metazoa</taxon>
        <taxon>Echinodermata</taxon>
        <taxon>Eleutherozoa</taxon>
        <taxon>Asterozoa</taxon>
        <taxon>Asteroidea</taxon>
        <taxon>Valvatacea</taxon>
        <taxon>Valvatida</taxon>
        <taxon>Acanthasteridae</taxon>
        <taxon>Acanthaster</taxon>
    </lineage>
</organism>
<dbReference type="PROSITE" id="PS51335">
    <property type="entry name" value="ELMO"/>
    <property type="match status" value="1"/>
</dbReference>
<dbReference type="InterPro" id="IPR050868">
    <property type="entry name" value="ELMO_domain-containing"/>
</dbReference>
<evidence type="ECO:0000313" key="4">
    <source>
        <dbReference type="RefSeq" id="XP_022098289.1"/>
    </source>
</evidence>
<dbReference type="InterPro" id="IPR006816">
    <property type="entry name" value="ELMO_dom"/>
</dbReference>
<keyword evidence="3" id="KW-1185">Reference proteome</keyword>
<accession>A0A8B7YY74</accession>
<name>A0A8B7YY74_ACAPL</name>
<evidence type="ECO:0000313" key="5">
    <source>
        <dbReference type="RefSeq" id="XP_022098290.1"/>
    </source>
</evidence>
<evidence type="ECO:0000256" key="1">
    <source>
        <dbReference type="SAM" id="MobiDB-lite"/>
    </source>
</evidence>
<dbReference type="OrthoDB" id="266227at2759"/>
<dbReference type="AlphaFoldDB" id="A0A8B7YY74"/>
<dbReference type="GeneID" id="110983380"/>
<dbReference type="RefSeq" id="XP_022098290.1">
    <property type="nucleotide sequence ID" value="XM_022242598.1"/>
</dbReference>
<dbReference type="KEGG" id="aplc:110983380"/>
<feature type="compositionally biased region" description="Basic and acidic residues" evidence="1">
    <location>
        <begin position="97"/>
        <end position="110"/>
    </location>
</feature>
<dbReference type="PANTHER" id="PTHR12771:SF2">
    <property type="entry name" value="ELMO DOMAIN-CONTAINING PROTEIN 3"/>
    <property type="match status" value="1"/>
</dbReference>
<feature type="compositionally biased region" description="Basic and acidic residues" evidence="1">
    <location>
        <begin position="158"/>
        <end position="171"/>
    </location>
</feature>